<dbReference type="Proteomes" id="UP000247409">
    <property type="component" value="Unassembled WGS sequence"/>
</dbReference>
<dbReference type="EMBL" id="NBIV01000529">
    <property type="protein sequence ID" value="PXF39672.1"/>
    <property type="molecule type" value="Genomic_DNA"/>
</dbReference>
<gene>
    <name evidence="1" type="ORF">BWQ96_10626</name>
</gene>
<evidence type="ECO:0000313" key="2">
    <source>
        <dbReference type="Proteomes" id="UP000247409"/>
    </source>
</evidence>
<organism evidence="1 2">
    <name type="scientific">Gracilariopsis chorda</name>
    <dbReference type="NCBI Taxonomy" id="448386"/>
    <lineage>
        <taxon>Eukaryota</taxon>
        <taxon>Rhodophyta</taxon>
        <taxon>Florideophyceae</taxon>
        <taxon>Rhodymeniophycidae</taxon>
        <taxon>Gracilariales</taxon>
        <taxon>Gracilariaceae</taxon>
        <taxon>Gracilariopsis</taxon>
    </lineage>
</organism>
<dbReference type="AlphaFoldDB" id="A0A2V3IC37"/>
<sequence length="323" mass="35011">MSKDIALPAFISSLHATEGLVRSILCRTQIGDNRELGAAVEKWRSEGLALDEGAMESRQRSWDEPKSVATAAKLLEEADQLSRARLLASACRESGLWLHALPVPTLGTLLDAESFRVAIALRVGSDICESHVCRCGQRVDSRGLHGLSCRYSAGRHPRHAALNDVIRRALISAGIPSVLEPLGVDRGDGKRPDGISVFPFTDGRCLCWDATCVDTYAASHLIHSALSPGSAAKEAEGRKRRKYAALGNRYRFEPIAVETAGSYGGTTGALLAEIGRRITDVTDDVRETYWLEQRVGLAVQRGNAFSILTAVKDKYDDRSLGAL</sequence>
<comment type="caution">
    <text evidence="1">The sequence shown here is derived from an EMBL/GenBank/DDBJ whole genome shotgun (WGS) entry which is preliminary data.</text>
</comment>
<name>A0A2V3IC37_9FLOR</name>
<keyword evidence="2" id="KW-1185">Reference proteome</keyword>
<protein>
    <submittedName>
        <fullName evidence="1">Uncharacterized protein</fullName>
    </submittedName>
</protein>
<dbReference type="OrthoDB" id="7433202at2759"/>
<accession>A0A2V3IC37</accession>
<reference evidence="1 2" key="1">
    <citation type="journal article" date="2018" name="Mol. Biol. Evol.">
        <title>Analysis of the draft genome of the red seaweed Gracilariopsis chorda provides insights into genome size evolution in Rhodophyta.</title>
        <authorList>
            <person name="Lee J."/>
            <person name="Yang E.C."/>
            <person name="Graf L."/>
            <person name="Yang J.H."/>
            <person name="Qiu H."/>
            <person name="Zel Zion U."/>
            <person name="Chan C.X."/>
            <person name="Stephens T.G."/>
            <person name="Weber A.P.M."/>
            <person name="Boo G.H."/>
            <person name="Boo S.M."/>
            <person name="Kim K.M."/>
            <person name="Shin Y."/>
            <person name="Jung M."/>
            <person name="Lee S.J."/>
            <person name="Yim H.S."/>
            <person name="Lee J.H."/>
            <person name="Bhattacharya D."/>
            <person name="Yoon H.S."/>
        </authorList>
    </citation>
    <scope>NUCLEOTIDE SEQUENCE [LARGE SCALE GENOMIC DNA]</scope>
    <source>
        <strain evidence="1 2">SKKU-2015</strain>
        <tissue evidence="1">Whole body</tissue>
    </source>
</reference>
<proteinExistence type="predicted"/>
<evidence type="ECO:0000313" key="1">
    <source>
        <dbReference type="EMBL" id="PXF39672.1"/>
    </source>
</evidence>